<keyword evidence="7 8" id="KW-0539">Nucleus</keyword>
<evidence type="ECO:0000313" key="11">
    <source>
        <dbReference type="EMBL" id="PSR89666.1"/>
    </source>
</evidence>
<keyword evidence="1" id="KW-0479">Metal-binding</keyword>
<protein>
    <submittedName>
        <fullName evidence="11">Cyclic dof factor like</fullName>
    </submittedName>
</protein>
<feature type="region of interest" description="Disordered" evidence="9">
    <location>
        <begin position="368"/>
        <end position="401"/>
    </location>
</feature>
<dbReference type="Gramene" id="PSR89666">
    <property type="protein sequence ID" value="PSR89666"/>
    <property type="gene ID" value="CEY00_Acc29872"/>
</dbReference>
<dbReference type="PANTHER" id="PTHR31089">
    <property type="entry name" value="CYCLIC DOF FACTOR 2"/>
    <property type="match status" value="1"/>
</dbReference>
<keyword evidence="4" id="KW-0805">Transcription regulation</keyword>
<dbReference type="GO" id="GO:0008270">
    <property type="term" value="F:zinc ion binding"/>
    <property type="evidence" value="ECO:0007669"/>
    <property type="project" value="UniProtKB-KW"/>
</dbReference>
<dbReference type="InParanoid" id="A0A2R6PET6"/>
<dbReference type="Pfam" id="PF02701">
    <property type="entry name" value="Zn_ribbon_Dof"/>
    <property type="match status" value="1"/>
</dbReference>
<dbReference type="GO" id="GO:0005634">
    <property type="term" value="C:nucleus"/>
    <property type="evidence" value="ECO:0007669"/>
    <property type="project" value="UniProtKB-SubCell"/>
</dbReference>
<dbReference type="EMBL" id="NKQK01000026">
    <property type="protein sequence ID" value="PSR89666.1"/>
    <property type="molecule type" value="Genomic_DNA"/>
</dbReference>
<keyword evidence="5 8" id="KW-0238">DNA-binding</keyword>
<dbReference type="OrthoDB" id="1927254at2759"/>
<dbReference type="PROSITE" id="PS01361">
    <property type="entry name" value="ZF_DOF_1"/>
    <property type="match status" value="1"/>
</dbReference>
<dbReference type="GO" id="GO:0003700">
    <property type="term" value="F:DNA-binding transcription factor activity"/>
    <property type="evidence" value="ECO:0007669"/>
    <property type="project" value="InterPro"/>
</dbReference>
<evidence type="ECO:0000256" key="5">
    <source>
        <dbReference type="ARBA" id="ARBA00023125"/>
    </source>
</evidence>
<keyword evidence="3" id="KW-0862">Zinc</keyword>
<proteinExistence type="predicted"/>
<keyword evidence="12" id="KW-1185">Reference proteome</keyword>
<evidence type="ECO:0000256" key="1">
    <source>
        <dbReference type="ARBA" id="ARBA00022723"/>
    </source>
</evidence>
<keyword evidence="2 8" id="KW-0863">Zinc-finger</keyword>
<dbReference type="AlphaFoldDB" id="A0A2R6PET6"/>
<sequence length="478" mass="52349">MKMKDARDPAIKLFGKEIPVPENGGISEVYGGNEYGASFHDRRSVMSACLDDQKGSETGDEKQGENENELEAVDEKKPTDSEQDKPPPSITEEPINPEPILDSEDNPPTPSIDEENPSAKSSETDQNDSNNPQKPLKKPDKIIPCPRCDSMDTKFCYYNNYNISQPRHFCKSCQRYWTAGGTMRNVPVGAGRRKNKNAPSHCRRIIIPDGLRAAKMDGPNGIHYPTFKTNGRVLSLGPEMPLCESVASIFNLVGKKPPNGFHQTGLPVACNGGENGDDSSSGCSVTTSNSKEGERNGIQEPMEWNSNSFSSQIPCVPGIPWPYPWNSAIPVPAFSPPGIPIPFYPAPYWHCGVPGAWNIPWFSPPGQAPNSTALGKHSREGDLIKPSNPEGKESVEEKSSERSILIPKTLRIDDPDEAARSSIWATLGIKNDCMDRGNLFKAFQPKDEKKNHIPEIPLALRANPAALSRSFIFQEGGA</sequence>
<feature type="region of interest" description="Disordered" evidence="9">
    <location>
        <begin position="1"/>
        <end position="143"/>
    </location>
</feature>
<feature type="compositionally biased region" description="Low complexity" evidence="9">
    <location>
        <begin position="278"/>
        <end position="290"/>
    </location>
</feature>
<dbReference type="InterPro" id="IPR045174">
    <property type="entry name" value="Dof"/>
</dbReference>
<name>A0A2R6PET6_ACTCC</name>
<dbReference type="OMA" id="PCKGREN"/>
<dbReference type="STRING" id="1590841.A0A2R6PET6"/>
<dbReference type="InterPro" id="IPR003851">
    <property type="entry name" value="Znf_Dof"/>
</dbReference>
<feature type="compositionally biased region" description="Basic and acidic residues" evidence="9">
    <location>
        <begin position="390"/>
        <end position="401"/>
    </location>
</feature>
<dbReference type="FunCoup" id="A0A2R6PET6">
    <property type="interactions" value="517"/>
</dbReference>
<evidence type="ECO:0000259" key="10">
    <source>
        <dbReference type="PROSITE" id="PS50884"/>
    </source>
</evidence>
<evidence type="ECO:0000256" key="2">
    <source>
        <dbReference type="ARBA" id="ARBA00022771"/>
    </source>
</evidence>
<feature type="compositionally biased region" description="Basic and acidic residues" evidence="9">
    <location>
        <begin position="51"/>
        <end position="65"/>
    </location>
</feature>
<feature type="compositionally biased region" description="Basic and acidic residues" evidence="9">
    <location>
        <begin position="1"/>
        <end position="10"/>
    </location>
</feature>
<evidence type="ECO:0000256" key="7">
    <source>
        <dbReference type="ARBA" id="ARBA00023242"/>
    </source>
</evidence>
<feature type="region of interest" description="Disordered" evidence="9">
    <location>
        <begin position="274"/>
        <end position="296"/>
    </location>
</feature>
<evidence type="ECO:0000256" key="4">
    <source>
        <dbReference type="ARBA" id="ARBA00023015"/>
    </source>
</evidence>
<evidence type="ECO:0000256" key="8">
    <source>
        <dbReference type="PROSITE-ProRule" id="PRU00071"/>
    </source>
</evidence>
<comment type="caution">
    <text evidence="11">The sequence shown here is derived from an EMBL/GenBank/DDBJ whole genome shotgun (WGS) entry which is preliminary data.</text>
</comment>
<organism evidence="11 12">
    <name type="scientific">Actinidia chinensis var. chinensis</name>
    <name type="common">Chinese soft-hair kiwi</name>
    <dbReference type="NCBI Taxonomy" id="1590841"/>
    <lineage>
        <taxon>Eukaryota</taxon>
        <taxon>Viridiplantae</taxon>
        <taxon>Streptophyta</taxon>
        <taxon>Embryophyta</taxon>
        <taxon>Tracheophyta</taxon>
        <taxon>Spermatophyta</taxon>
        <taxon>Magnoliopsida</taxon>
        <taxon>eudicotyledons</taxon>
        <taxon>Gunneridae</taxon>
        <taxon>Pentapetalae</taxon>
        <taxon>asterids</taxon>
        <taxon>Ericales</taxon>
        <taxon>Actinidiaceae</taxon>
        <taxon>Actinidia</taxon>
    </lineage>
</organism>
<feature type="compositionally biased region" description="Basic and acidic residues" evidence="9">
    <location>
        <begin position="73"/>
        <end position="85"/>
    </location>
</feature>
<dbReference type="PANTHER" id="PTHR31089:SF1">
    <property type="entry name" value="CYCLIC DOF FACTOR 3"/>
    <property type="match status" value="1"/>
</dbReference>
<keyword evidence="6" id="KW-0804">Transcription</keyword>
<feature type="domain" description="Dof-type" evidence="10">
    <location>
        <begin position="143"/>
        <end position="197"/>
    </location>
</feature>
<dbReference type="Proteomes" id="UP000241394">
    <property type="component" value="Chromosome LG26"/>
</dbReference>
<dbReference type="PROSITE" id="PS50884">
    <property type="entry name" value="ZF_DOF_2"/>
    <property type="match status" value="1"/>
</dbReference>
<accession>A0A2R6PET6</accession>
<evidence type="ECO:0000256" key="9">
    <source>
        <dbReference type="SAM" id="MobiDB-lite"/>
    </source>
</evidence>
<gene>
    <name evidence="11" type="ORF">CEY00_Acc29872</name>
</gene>
<evidence type="ECO:0000313" key="12">
    <source>
        <dbReference type="Proteomes" id="UP000241394"/>
    </source>
</evidence>
<reference evidence="11 12" key="1">
    <citation type="submission" date="2017-07" db="EMBL/GenBank/DDBJ databases">
        <title>An improved, manually edited Actinidia chinensis var. chinensis (kiwifruit) genome highlights the challenges associated with draft genomes and gene prediction in plants.</title>
        <authorList>
            <person name="Pilkington S."/>
            <person name="Crowhurst R."/>
            <person name="Hilario E."/>
            <person name="Nardozza S."/>
            <person name="Fraser L."/>
            <person name="Peng Y."/>
            <person name="Gunaseelan K."/>
            <person name="Simpson R."/>
            <person name="Tahir J."/>
            <person name="Deroles S."/>
            <person name="Templeton K."/>
            <person name="Luo Z."/>
            <person name="Davy M."/>
            <person name="Cheng C."/>
            <person name="Mcneilage M."/>
            <person name="Scaglione D."/>
            <person name="Liu Y."/>
            <person name="Zhang Q."/>
            <person name="Datson P."/>
            <person name="De Silva N."/>
            <person name="Gardiner S."/>
            <person name="Bassett H."/>
            <person name="Chagne D."/>
            <person name="Mccallum J."/>
            <person name="Dzierzon H."/>
            <person name="Deng C."/>
            <person name="Wang Y.-Y."/>
            <person name="Barron N."/>
            <person name="Manako K."/>
            <person name="Bowen J."/>
            <person name="Foster T."/>
            <person name="Erridge Z."/>
            <person name="Tiffin H."/>
            <person name="Waite C."/>
            <person name="Davies K."/>
            <person name="Grierson E."/>
            <person name="Laing W."/>
            <person name="Kirk R."/>
            <person name="Chen X."/>
            <person name="Wood M."/>
            <person name="Montefiori M."/>
            <person name="Brummell D."/>
            <person name="Schwinn K."/>
            <person name="Catanach A."/>
            <person name="Fullerton C."/>
            <person name="Li D."/>
            <person name="Meiyalaghan S."/>
            <person name="Nieuwenhuizen N."/>
            <person name="Read N."/>
            <person name="Prakash R."/>
            <person name="Hunter D."/>
            <person name="Zhang H."/>
            <person name="Mckenzie M."/>
            <person name="Knabel M."/>
            <person name="Harris A."/>
            <person name="Allan A."/>
            <person name="Chen A."/>
            <person name="Janssen B."/>
            <person name="Plunkett B."/>
            <person name="Dwamena C."/>
            <person name="Voogd C."/>
            <person name="Leif D."/>
            <person name="Lafferty D."/>
            <person name="Souleyre E."/>
            <person name="Varkonyi-Gasic E."/>
            <person name="Gambi F."/>
            <person name="Hanley J."/>
            <person name="Yao J.-L."/>
            <person name="Cheung J."/>
            <person name="David K."/>
            <person name="Warren B."/>
            <person name="Marsh K."/>
            <person name="Snowden K."/>
            <person name="Lin-Wang K."/>
            <person name="Brian L."/>
            <person name="Martinez-Sanchez M."/>
            <person name="Wang M."/>
            <person name="Ileperuma N."/>
            <person name="Macnee N."/>
            <person name="Campin R."/>
            <person name="Mcatee P."/>
            <person name="Drummond R."/>
            <person name="Espley R."/>
            <person name="Ireland H."/>
            <person name="Wu R."/>
            <person name="Atkinson R."/>
            <person name="Karunairetnam S."/>
            <person name="Bulley S."/>
            <person name="Chunkath S."/>
            <person name="Hanley Z."/>
            <person name="Storey R."/>
            <person name="Thrimawithana A."/>
            <person name="Thomson S."/>
            <person name="David C."/>
            <person name="Testolin R."/>
        </authorList>
    </citation>
    <scope>NUCLEOTIDE SEQUENCE [LARGE SCALE GENOMIC DNA]</scope>
    <source>
        <strain evidence="12">cv. Red5</strain>
        <tissue evidence="11">Young leaf</tissue>
    </source>
</reference>
<comment type="subcellular location">
    <subcellularLocation>
        <location evidence="8">Nucleus</location>
    </subcellularLocation>
</comment>
<dbReference type="GO" id="GO:0003677">
    <property type="term" value="F:DNA binding"/>
    <property type="evidence" value="ECO:0007669"/>
    <property type="project" value="UniProtKB-UniRule"/>
</dbReference>
<evidence type="ECO:0000256" key="6">
    <source>
        <dbReference type="ARBA" id="ARBA00023163"/>
    </source>
</evidence>
<reference evidence="12" key="2">
    <citation type="journal article" date="2018" name="BMC Genomics">
        <title>A manually annotated Actinidia chinensis var. chinensis (kiwifruit) genome highlights the challenges associated with draft genomes and gene prediction in plants.</title>
        <authorList>
            <person name="Pilkington S.M."/>
            <person name="Crowhurst R."/>
            <person name="Hilario E."/>
            <person name="Nardozza S."/>
            <person name="Fraser L."/>
            <person name="Peng Y."/>
            <person name="Gunaseelan K."/>
            <person name="Simpson R."/>
            <person name="Tahir J."/>
            <person name="Deroles S.C."/>
            <person name="Templeton K."/>
            <person name="Luo Z."/>
            <person name="Davy M."/>
            <person name="Cheng C."/>
            <person name="McNeilage M."/>
            <person name="Scaglione D."/>
            <person name="Liu Y."/>
            <person name="Zhang Q."/>
            <person name="Datson P."/>
            <person name="De Silva N."/>
            <person name="Gardiner S.E."/>
            <person name="Bassett H."/>
            <person name="Chagne D."/>
            <person name="McCallum J."/>
            <person name="Dzierzon H."/>
            <person name="Deng C."/>
            <person name="Wang Y.Y."/>
            <person name="Barron L."/>
            <person name="Manako K."/>
            <person name="Bowen J."/>
            <person name="Foster T.M."/>
            <person name="Erridge Z.A."/>
            <person name="Tiffin H."/>
            <person name="Waite C.N."/>
            <person name="Davies K.M."/>
            <person name="Grierson E.P."/>
            <person name="Laing W.A."/>
            <person name="Kirk R."/>
            <person name="Chen X."/>
            <person name="Wood M."/>
            <person name="Montefiori M."/>
            <person name="Brummell D.A."/>
            <person name="Schwinn K.E."/>
            <person name="Catanach A."/>
            <person name="Fullerton C."/>
            <person name="Li D."/>
            <person name="Meiyalaghan S."/>
            <person name="Nieuwenhuizen N."/>
            <person name="Read N."/>
            <person name="Prakash R."/>
            <person name="Hunter D."/>
            <person name="Zhang H."/>
            <person name="McKenzie M."/>
            <person name="Knabel M."/>
            <person name="Harris A."/>
            <person name="Allan A.C."/>
            <person name="Gleave A."/>
            <person name="Chen A."/>
            <person name="Janssen B.J."/>
            <person name="Plunkett B."/>
            <person name="Ampomah-Dwamena C."/>
            <person name="Voogd C."/>
            <person name="Leif D."/>
            <person name="Lafferty D."/>
            <person name="Souleyre E.J.F."/>
            <person name="Varkonyi-Gasic E."/>
            <person name="Gambi F."/>
            <person name="Hanley J."/>
            <person name="Yao J.L."/>
            <person name="Cheung J."/>
            <person name="David K.M."/>
            <person name="Warren B."/>
            <person name="Marsh K."/>
            <person name="Snowden K.C."/>
            <person name="Lin-Wang K."/>
            <person name="Brian L."/>
            <person name="Martinez-Sanchez M."/>
            <person name="Wang M."/>
            <person name="Ileperuma N."/>
            <person name="Macnee N."/>
            <person name="Campin R."/>
            <person name="McAtee P."/>
            <person name="Drummond R.S.M."/>
            <person name="Espley R.V."/>
            <person name="Ireland H.S."/>
            <person name="Wu R."/>
            <person name="Atkinson R.G."/>
            <person name="Karunairetnam S."/>
            <person name="Bulley S."/>
            <person name="Chunkath S."/>
            <person name="Hanley Z."/>
            <person name="Storey R."/>
            <person name="Thrimawithana A.H."/>
            <person name="Thomson S."/>
            <person name="David C."/>
            <person name="Testolin R."/>
            <person name="Huang H."/>
            <person name="Hellens R.P."/>
            <person name="Schaffer R.J."/>
        </authorList>
    </citation>
    <scope>NUCLEOTIDE SEQUENCE [LARGE SCALE GENOMIC DNA]</scope>
    <source>
        <strain evidence="12">cv. Red5</strain>
    </source>
</reference>
<evidence type="ECO:0000256" key="3">
    <source>
        <dbReference type="ARBA" id="ARBA00022833"/>
    </source>
</evidence>